<dbReference type="AlphaFoldDB" id="A0A2T3ATH9"/>
<feature type="transmembrane region" description="Helical" evidence="4">
    <location>
        <begin position="378"/>
        <end position="395"/>
    </location>
</feature>
<keyword evidence="7" id="KW-1185">Reference proteome</keyword>
<dbReference type="EMBL" id="KZ679016">
    <property type="protein sequence ID" value="PSS10789.1"/>
    <property type="molecule type" value="Genomic_DNA"/>
</dbReference>
<evidence type="ECO:0000259" key="5">
    <source>
        <dbReference type="PROSITE" id="PS50850"/>
    </source>
</evidence>
<evidence type="ECO:0000313" key="7">
    <source>
        <dbReference type="Proteomes" id="UP000241818"/>
    </source>
</evidence>
<feature type="transmembrane region" description="Helical" evidence="4">
    <location>
        <begin position="468"/>
        <end position="493"/>
    </location>
</feature>
<sequence>MHRVGTYLAEDSCFIKHHSQNDDALVSTIAGPHDFEKTGVNILDRPAAGELVTVAKVQSETHGPPFLNEKGDGGPEEPHRPRSLNSDRSTVSDYDDADDFPEGGLRAWTVVVGAFCGSFSVFGIINSTGVLLAYFKDHQLKDYSTSQIGWIFGLSLFLTFFCGAPVGPIFDAYGPRALVFAGSILLLASMFLLGVCTKYWHFFLVYSVLNGIGGCLINTPCIASIGHFFLKKRGNATGIAMTSGSIGGIIFPLMLERLFPMVGFAWATRILGFILLFLLVLTNLLLRSRLPRKPIESLRSVSPDLTVFKDIPFALVALGIFLMEWGLFVPLTYITSYVVAYGHSTSFSFSILAVFNAGSFFGRFFAGLVADMIGRMNTLILSIGLCVVGCFALWLPASGSMAMIIVFSVIFGFVSGSNLSLSPVCVGQMCKTENYGRYYATCWMFVAFGTLTALPIAGQVLIATEYNYWGVIVFAGISYTAAGLCLIAARVLAVGWKVTTVY</sequence>
<feature type="transmembrane region" description="Helical" evidence="4">
    <location>
        <begin position="261"/>
        <end position="286"/>
    </location>
</feature>
<evidence type="ECO:0000256" key="2">
    <source>
        <dbReference type="ARBA" id="ARBA00006727"/>
    </source>
</evidence>
<comment type="subcellular location">
    <subcellularLocation>
        <location evidence="1">Membrane</location>
        <topology evidence="1">Multi-pass membrane protein</topology>
    </subcellularLocation>
</comment>
<name>A0A2T3ATH9_AMORE</name>
<dbReference type="InterPro" id="IPR020846">
    <property type="entry name" value="MFS_dom"/>
</dbReference>
<evidence type="ECO:0000313" key="6">
    <source>
        <dbReference type="EMBL" id="PSS10789.1"/>
    </source>
</evidence>
<evidence type="ECO:0000256" key="1">
    <source>
        <dbReference type="ARBA" id="ARBA00004141"/>
    </source>
</evidence>
<keyword evidence="4" id="KW-0472">Membrane</keyword>
<dbReference type="InterPro" id="IPR050327">
    <property type="entry name" value="Proton-linked_MCT"/>
</dbReference>
<protein>
    <recommendedName>
        <fullName evidence="5">Major facilitator superfamily (MFS) profile domain-containing protein</fullName>
    </recommendedName>
</protein>
<feature type="transmembrane region" description="Helical" evidence="4">
    <location>
        <begin position="110"/>
        <end position="135"/>
    </location>
</feature>
<feature type="transmembrane region" description="Helical" evidence="4">
    <location>
        <begin position="237"/>
        <end position="255"/>
    </location>
</feature>
<dbReference type="FunCoup" id="A0A2T3ATH9">
    <property type="interactions" value="171"/>
</dbReference>
<dbReference type="OrthoDB" id="410267at2759"/>
<comment type="similarity">
    <text evidence="2">Belongs to the major facilitator superfamily. Monocarboxylate porter (TC 2.A.1.13) family.</text>
</comment>
<dbReference type="InterPro" id="IPR011701">
    <property type="entry name" value="MFS"/>
</dbReference>
<dbReference type="Proteomes" id="UP000241818">
    <property type="component" value="Unassembled WGS sequence"/>
</dbReference>
<dbReference type="InParanoid" id="A0A2T3ATH9"/>
<dbReference type="GeneID" id="36569301"/>
<keyword evidence="4" id="KW-1133">Transmembrane helix</keyword>
<dbReference type="Gene3D" id="1.20.1250.20">
    <property type="entry name" value="MFS general substrate transporter like domains"/>
    <property type="match status" value="2"/>
</dbReference>
<evidence type="ECO:0000256" key="4">
    <source>
        <dbReference type="SAM" id="Phobius"/>
    </source>
</evidence>
<feature type="compositionally biased region" description="Basic and acidic residues" evidence="3">
    <location>
        <begin position="69"/>
        <end position="80"/>
    </location>
</feature>
<evidence type="ECO:0000256" key="3">
    <source>
        <dbReference type="SAM" id="MobiDB-lite"/>
    </source>
</evidence>
<feature type="transmembrane region" description="Helical" evidence="4">
    <location>
        <begin position="307"/>
        <end position="327"/>
    </location>
</feature>
<dbReference type="GO" id="GO:0016020">
    <property type="term" value="C:membrane"/>
    <property type="evidence" value="ECO:0007669"/>
    <property type="project" value="UniProtKB-SubCell"/>
</dbReference>
<reference evidence="6 7" key="1">
    <citation type="journal article" date="2018" name="New Phytol.">
        <title>Comparative genomics and transcriptomics depict ericoid mycorrhizal fungi as versatile saprotrophs and plant mutualists.</title>
        <authorList>
            <person name="Martino E."/>
            <person name="Morin E."/>
            <person name="Grelet G.A."/>
            <person name="Kuo A."/>
            <person name="Kohler A."/>
            <person name="Daghino S."/>
            <person name="Barry K.W."/>
            <person name="Cichocki N."/>
            <person name="Clum A."/>
            <person name="Dockter R.B."/>
            <person name="Hainaut M."/>
            <person name="Kuo R.C."/>
            <person name="LaButti K."/>
            <person name="Lindahl B.D."/>
            <person name="Lindquist E.A."/>
            <person name="Lipzen A."/>
            <person name="Khouja H.R."/>
            <person name="Magnuson J."/>
            <person name="Murat C."/>
            <person name="Ohm R.A."/>
            <person name="Singer S.W."/>
            <person name="Spatafora J.W."/>
            <person name="Wang M."/>
            <person name="Veneault-Fourrey C."/>
            <person name="Henrissat B."/>
            <person name="Grigoriev I.V."/>
            <person name="Martin F.M."/>
            <person name="Perotto S."/>
        </authorList>
    </citation>
    <scope>NUCLEOTIDE SEQUENCE [LARGE SCALE GENOMIC DNA]</scope>
    <source>
        <strain evidence="6 7">ATCC 22711</strain>
    </source>
</reference>
<dbReference type="PANTHER" id="PTHR11360:SF177">
    <property type="entry name" value="RIBOFLAVIN TRANSPORTER MCH5"/>
    <property type="match status" value="1"/>
</dbReference>
<accession>A0A2T3ATH9</accession>
<dbReference type="SUPFAM" id="SSF103473">
    <property type="entry name" value="MFS general substrate transporter"/>
    <property type="match status" value="1"/>
</dbReference>
<feature type="transmembrane region" description="Helical" evidence="4">
    <location>
        <begin position="347"/>
        <end position="366"/>
    </location>
</feature>
<dbReference type="CDD" id="cd17352">
    <property type="entry name" value="MFS_MCT_SLC16"/>
    <property type="match status" value="1"/>
</dbReference>
<feature type="transmembrane region" description="Helical" evidence="4">
    <location>
        <begin position="147"/>
        <end position="170"/>
    </location>
</feature>
<proteinExistence type="inferred from homology"/>
<dbReference type="PROSITE" id="PS50850">
    <property type="entry name" value="MFS"/>
    <property type="match status" value="1"/>
</dbReference>
<dbReference type="Pfam" id="PF07690">
    <property type="entry name" value="MFS_1"/>
    <property type="match status" value="1"/>
</dbReference>
<feature type="compositionally biased region" description="Polar residues" evidence="3">
    <location>
        <begin position="83"/>
        <end position="92"/>
    </location>
</feature>
<feature type="transmembrane region" description="Helical" evidence="4">
    <location>
        <begin position="401"/>
        <end position="426"/>
    </location>
</feature>
<dbReference type="InterPro" id="IPR036259">
    <property type="entry name" value="MFS_trans_sf"/>
</dbReference>
<dbReference type="PANTHER" id="PTHR11360">
    <property type="entry name" value="MONOCARBOXYLATE TRANSPORTER"/>
    <property type="match status" value="1"/>
</dbReference>
<feature type="transmembrane region" description="Helical" evidence="4">
    <location>
        <begin position="177"/>
        <end position="200"/>
    </location>
</feature>
<feature type="transmembrane region" description="Helical" evidence="4">
    <location>
        <begin position="206"/>
        <end position="230"/>
    </location>
</feature>
<dbReference type="RefSeq" id="XP_024717968.1">
    <property type="nucleotide sequence ID" value="XM_024861220.1"/>
</dbReference>
<keyword evidence="4" id="KW-0812">Transmembrane</keyword>
<feature type="transmembrane region" description="Helical" evidence="4">
    <location>
        <begin position="438"/>
        <end position="462"/>
    </location>
</feature>
<organism evidence="6 7">
    <name type="scientific">Amorphotheca resinae ATCC 22711</name>
    <dbReference type="NCBI Taxonomy" id="857342"/>
    <lineage>
        <taxon>Eukaryota</taxon>
        <taxon>Fungi</taxon>
        <taxon>Dikarya</taxon>
        <taxon>Ascomycota</taxon>
        <taxon>Pezizomycotina</taxon>
        <taxon>Leotiomycetes</taxon>
        <taxon>Helotiales</taxon>
        <taxon>Amorphothecaceae</taxon>
        <taxon>Amorphotheca</taxon>
    </lineage>
</organism>
<gene>
    <name evidence="6" type="ORF">M430DRAFT_108520</name>
</gene>
<feature type="region of interest" description="Disordered" evidence="3">
    <location>
        <begin position="61"/>
        <end position="93"/>
    </location>
</feature>
<dbReference type="GO" id="GO:0022857">
    <property type="term" value="F:transmembrane transporter activity"/>
    <property type="evidence" value="ECO:0007669"/>
    <property type="project" value="InterPro"/>
</dbReference>
<feature type="domain" description="Major facilitator superfamily (MFS) profile" evidence="5">
    <location>
        <begin position="106"/>
        <end position="502"/>
    </location>
</feature>